<protein>
    <recommendedName>
        <fullName evidence="4">DUF883 domain-containing protein</fullName>
    </recommendedName>
</protein>
<dbReference type="KEGG" id="ado:A6F68_02138"/>
<sequence length="140" mass="14506">MTSTKRTELKQKIEAAEKRNAERSFGDYARDAADGATSLVKEHPVATVVGGLALGAIVASLLPGPGRKVRKKASARGAVIAGALADLALTYGTRFLDNAGSAARAGQDRVSDLGETLGDTARNAGKTASKTIGDLRSRFH</sequence>
<evidence type="ECO:0000256" key="1">
    <source>
        <dbReference type="SAM" id="Phobius"/>
    </source>
</evidence>
<organism evidence="2 3">
    <name type="scientific">Tsuneonella dongtanensis</name>
    <dbReference type="NCBI Taxonomy" id="692370"/>
    <lineage>
        <taxon>Bacteria</taxon>
        <taxon>Pseudomonadati</taxon>
        <taxon>Pseudomonadota</taxon>
        <taxon>Alphaproteobacteria</taxon>
        <taxon>Sphingomonadales</taxon>
        <taxon>Erythrobacteraceae</taxon>
        <taxon>Tsuneonella</taxon>
    </lineage>
</organism>
<evidence type="ECO:0000313" key="3">
    <source>
        <dbReference type="Proteomes" id="UP000092932"/>
    </source>
</evidence>
<name>A0A1B2AER2_9SPHN</name>
<dbReference type="Proteomes" id="UP000092932">
    <property type="component" value="Chromosome"/>
</dbReference>
<dbReference type="RefSeq" id="WP_067679653.1">
    <property type="nucleotide sequence ID" value="NZ_CP016591.1"/>
</dbReference>
<evidence type="ECO:0000313" key="2">
    <source>
        <dbReference type="EMBL" id="ANY20640.1"/>
    </source>
</evidence>
<evidence type="ECO:0008006" key="4">
    <source>
        <dbReference type="Google" id="ProtNLM"/>
    </source>
</evidence>
<dbReference type="EMBL" id="CP016591">
    <property type="protein sequence ID" value="ANY20640.1"/>
    <property type="molecule type" value="Genomic_DNA"/>
</dbReference>
<gene>
    <name evidence="2" type="ORF">A6F68_02138</name>
</gene>
<reference evidence="2 3" key="1">
    <citation type="submission" date="2016-07" db="EMBL/GenBank/DDBJ databases">
        <title>Complete genome sequence of Altererythrobacter dongtanensis KCTC 22672, a type strain with esterase isolated from tidal flat.</title>
        <authorList>
            <person name="Cheng H."/>
            <person name="Wu Y.-H."/>
            <person name="Zhou P."/>
            <person name="Huo Y.-Y."/>
            <person name="Wang C.-S."/>
            <person name="Xu X.-W."/>
        </authorList>
    </citation>
    <scope>NUCLEOTIDE SEQUENCE [LARGE SCALE GENOMIC DNA]</scope>
    <source>
        <strain evidence="2 3">KCTC 22672</strain>
    </source>
</reference>
<keyword evidence="3" id="KW-1185">Reference proteome</keyword>
<dbReference type="AlphaFoldDB" id="A0A1B2AER2"/>
<dbReference type="STRING" id="692370.A6F68_02138"/>
<keyword evidence="1" id="KW-0472">Membrane</keyword>
<dbReference type="OrthoDB" id="7428389at2"/>
<feature type="transmembrane region" description="Helical" evidence="1">
    <location>
        <begin position="45"/>
        <end position="62"/>
    </location>
</feature>
<keyword evidence="1" id="KW-0812">Transmembrane</keyword>
<keyword evidence="1" id="KW-1133">Transmembrane helix</keyword>
<accession>A0A1B2AER2</accession>
<proteinExistence type="predicted"/>